<accession>A0AAV3PP86</accession>
<dbReference type="Proteomes" id="UP001454036">
    <property type="component" value="Unassembled WGS sequence"/>
</dbReference>
<name>A0AAV3PP86_LITER</name>
<evidence type="ECO:0000313" key="1">
    <source>
        <dbReference type="EMBL" id="GAA0153045.1"/>
    </source>
</evidence>
<keyword evidence="2" id="KW-1185">Reference proteome</keyword>
<proteinExistence type="predicted"/>
<gene>
    <name evidence="1" type="ORF">LIER_37616</name>
</gene>
<dbReference type="AlphaFoldDB" id="A0AAV3PP86"/>
<reference evidence="1 2" key="1">
    <citation type="submission" date="2024-01" db="EMBL/GenBank/DDBJ databases">
        <title>The complete chloroplast genome sequence of Lithospermum erythrorhizon: insights into the phylogenetic relationship among Boraginaceae species and the maternal lineages of purple gromwells.</title>
        <authorList>
            <person name="Okada T."/>
            <person name="Watanabe K."/>
        </authorList>
    </citation>
    <scope>NUCLEOTIDE SEQUENCE [LARGE SCALE GENOMIC DNA]</scope>
</reference>
<evidence type="ECO:0000313" key="2">
    <source>
        <dbReference type="Proteomes" id="UP001454036"/>
    </source>
</evidence>
<protein>
    <submittedName>
        <fullName evidence="1">Uncharacterized protein</fullName>
    </submittedName>
</protein>
<organism evidence="1 2">
    <name type="scientific">Lithospermum erythrorhizon</name>
    <name type="common">Purple gromwell</name>
    <name type="synonym">Lithospermum officinale var. erythrorhizon</name>
    <dbReference type="NCBI Taxonomy" id="34254"/>
    <lineage>
        <taxon>Eukaryota</taxon>
        <taxon>Viridiplantae</taxon>
        <taxon>Streptophyta</taxon>
        <taxon>Embryophyta</taxon>
        <taxon>Tracheophyta</taxon>
        <taxon>Spermatophyta</taxon>
        <taxon>Magnoliopsida</taxon>
        <taxon>eudicotyledons</taxon>
        <taxon>Gunneridae</taxon>
        <taxon>Pentapetalae</taxon>
        <taxon>asterids</taxon>
        <taxon>lamiids</taxon>
        <taxon>Boraginales</taxon>
        <taxon>Boraginaceae</taxon>
        <taxon>Boraginoideae</taxon>
        <taxon>Lithospermeae</taxon>
        <taxon>Lithospermum</taxon>
    </lineage>
</organism>
<comment type="caution">
    <text evidence="1">The sequence shown here is derived from an EMBL/GenBank/DDBJ whole genome shotgun (WGS) entry which is preliminary data.</text>
</comment>
<sequence length="120" mass="13419">MEQSERIIELEEQLNVANQRTKELVNQIRIQADIIADLQTPITYPAEWIRMPHVRHQRHHATHGQVPGVAPSLSETCCHAASVLDKCKSFIGPRVEQRGKHAARIATHTILTTTVTGVTS</sequence>
<dbReference type="EMBL" id="BAABME010018220">
    <property type="protein sequence ID" value="GAA0153045.1"/>
    <property type="molecule type" value="Genomic_DNA"/>
</dbReference>